<dbReference type="EMBL" id="LAZR01069265">
    <property type="protein sequence ID" value="KKK48053.1"/>
    <property type="molecule type" value="Genomic_DNA"/>
</dbReference>
<gene>
    <name evidence="1" type="ORF">LCGC14_3149030</name>
</gene>
<evidence type="ECO:0000313" key="1">
    <source>
        <dbReference type="EMBL" id="KKK48053.1"/>
    </source>
</evidence>
<accession>A0A0F8VUM6</accession>
<protein>
    <submittedName>
        <fullName evidence="1">Uncharacterized protein</fullName>
    </submittedName>
</protein>
<proteinExistence type="predicted"/>
<comment type="caution">
    <text evidence="1">The sequence shown here is derived from an EMBL/GenBank/DDBJ whole genome shotgun (WGS) entry which is preliminary data.</text>
</comment>
<reference evidence="1" key="1">
    <citation type="journal article" date="2015" name="Nature">
        <title>Complex archaea that bridge the gap between prokaryotes and eukaryotes.</title>
        <authorList>
            <person name="Spang A."/>
            <person name="Saw J.H."/>
            <person name="Jorgensen S.L."/>
            <person name="Zaremba-Niedzwiedzka K."/>
            <person name="Martijn J."/>
            <person name="Lind A.E."/>
            <person name="van Eijk R."/>
            <person name="Schleper C."/>
            <person name="Guy L."/>
            <person name="Ettema T.J."/>
        </authorList>
    </citation>
    <scope>NUCLEOTIDE SEQUENCE</scope>
</reference>
<sequence length="101" mass="11245">MSRYTKQHYEDVARLLKDYALPVSLINRFADLFAADNPPSSRCWNCGDSKEAAGAICTRPNEGHRFGGFDRKQFLAACGLEPDTIPIDEASEAVEPPHRYG</sequence>
<name>A0A0F8VUM6_9ZZZZ</name>
<dbReference type="AlphaFoldDB" id="A0A0F8VUM6"/>
<feature type="non-terminal residue" evidence="1">
    <location>
        <position position="101"/>
    </location>
</feature>
<organism evidence="1">
    <name type="scientific">marine sediment metagenome</name>
    <dbReference type="NCBI Taxonomy" id="412755"/>
    <lineage>
        <taxon>unclassified sequences</taxon>
        <taxon>metagenomes</taxon>
        <taxon>ecological metagenomes</taxon>
    </lineage>
</organism>